<dbReference type="GO" id="GO:0008381">
    <property type="term" value="F:mechanosensitive monoatomic ion channel activity"/>
    <property type="evidence" value="ECO:0007669"/>
    <property type="project" value="InterPro"/>
</dbReference>
<protein>
    <recommendedName>
        <fullName evidence="7">Small-conductance mechanosensitive channel</fullName>
    </recommendedName>
</protein>
<evidence type="ECO:0000259" key="8">
    <source>
        <dbReference type="Pfam" id="PF00924"/>
    </source>
</evidence>
<dbReference type="EMBL" id="FLUB01000013">
    <property type="protein sequence ID" value="SBV62436.1"/>
    <property type="molecule type" value="Genomic_DNA"/>
</dbReference>
<evidence type="ECO:0000256" key="3">
    <source>
        <dbReference type="ARBA" id="ARBA00022475"/>
    </source>
</evidence>
<evidence type="ECO:0000256" key="7">
    <source>
        <dbReference type="RuleBase" id="RU369025"/>
    </source>
</evidence>
<comment type="caution">
    <text evidence="7">Lacks conserved residue(s) required for the propagation of feature annotation.</text>
</comment>
<dbReference type="AlphaFoldDB" id="A0A212I700"/>
<dbReference type="PANTHER" id="PTHR30221">
    <property type="entry name" value="SMALL-CONDUCTANCE MECHANOSENSITIVE CHANNEL"/>
    <property type="match status" value="1"/>
</dbReference>
<accession>A0A212I700</accession>
<dbReference type="InterPro" id="IPR010920">
    <property type="entry name" value="LSM_dom_sf"/>
</dbReference>
<dbReference type="SUPFAM" id="SSF82689">
    <property type="entry name" value="Mechanosensitive channel protein MscS (YggB), C-terminal domain"/>
    <property type="match status" value="1"/>
</dbReference>
<evidence type="ECO:0000256" key="2">
    <source>
        <dbReference type="ARBA" id="ARBA00008017"/>
    </source>
</evidence>
<dbReference type="Pfam" id="PF21082">
    <property type="entry name" value="MS_channel_3rd"/>
    <property type="match status" value="1"/>
</dbReference>
<evidence type="ECO:0000313" key="11">
    <source>
        <dbReference type="EMBL" id="SBV62436.1"/>
    </source>
</evidence>
<evidence type="ECO:0000256" key="1">
    <source>
        <dbReference type="ARBA" id="ARBA00004651"/>
    </source>
</evidence>
<dbReference type="Gene3D" id="1.10.287.1260">
    <property type="match status" value="1"/>
</dbReference>
<dbReference type="Gene3D" id="3.30.70.100">
    <property type="match status" value="1"/>
</dbReference>
<sequence>MSGFSLFPKISSGLEWIAGHSDAVIQFGWNIVAAVILLFVGKFVSRLISSGLEKLLLKRKVDRTIIQFFTALVRYITLAFAVVAALGRVGIETSSIIAVIGAAGLAIGLALQGSLSNFAAGVLLVSLRPFRAGEVVQIGAVTGTVEKVHIFSTTLLTADSKEVVIPNGKIIADNIINYSRHPFRRIDLVIGVGYQSRIADVKRVINHIIDQDTRIDKQRGVTVRLGELGASALNFYVRVWVPNIEYWNTYYDLLENIKEALDANHISLPYPQMDIRVENVAPNLNPSYSWLINSQRFGMSAIKNPL</sequence>
<name>A0A212I700_9ENTR</name>
<reference evidence="11" key="1">
    <citation type="submission" date="2016-04" db="EMBL/GenBank/DDBJ databases">
        <authorList>
            <person name="Evans L.H."/>
            <person name="Alamgir A."/>
            <person name="Owens N."/>
            <person name="Weber N.D."/>
            <person name="Virtaneva K."/>
            <person name="Barbian K."/>
            <person name="Babar A."/>
            <person name="Rosenke K."/>
        </authorList>
    </citation>
    <scope>NUCLEOTIDE SEQUENCE</scope>
    <source>
        <strain evidence="12">86-2</strain>
        <strain evidence="11">92-3</strain>
    </source>
</reference>
<keyword evidence="4 7" id="KW-0812">Transmembrane</keyword>
<comment type="subcellular location">
    <subcellularLocation>
        <location evidence="7">Cell inner membrane</location>
        <topology evidence="7">Multi-pass membrane protein</topology>
    </subcellularLocation>
    <subcellularLocation>
        <location evidence="1">Cell membrane</location>
        <topology evidence="1">Multi-pass membrane protein</topology>
    </subcellularLocation>
</comment>
<dbReference type="NCBIfam" id="NF007662">
    <property type="entry name" value="PRK10334.1"/>
    <property type="match status" value="1"/>
</dbReference>
<dbReference type="RefSeq" id="WP_152659852.1">
    <property type="nucleotide sequence ID" value="NZ_LT598671.1"/>
</dbReference>
<evidence type="ECO:0000313" key="12">
    <source>
        <dbReference type="EMBL" id="SBV65939.1"/>
    </source>
</evidence>
<comment type="subunit">
    <text evidence="7">Homoheptamer.</text>
</comment>
<feature type="transmembrane region" description="Helical" evidence="7">
    <location>
        <begin position="23"/>
        <end position="44"/>
    </location>
</feature>
<comment type="function">
    <text evidence="7">Mechanosensitive channel that participates in the regulation of osmotic pressure changes within the cell, opening in response to stretch forces in the membrane lipid bilayer, without the need for other proteins. Contributes to normal resistance to hypoosmotic shock. Forms an ion channel of 1.0 nanosiemens conductance with a slight preference for anions.</text>
</comment>
<feature type="domain" description="Mechanosensitive ion channel MscS" evidence="8">
    <location>
        <begin position="114"/>
        <end position="180"/>
    </location>
</feature>
<keyword evidence="7" id="KW-0997">Cell inner membrane</keyword>
<dbReference type="InterPro" id="IPR006686">
    <property type="entry name" value="MscS_channel_CS"/>
</dbReference>
<evidence type="ECO:0000256" key="5">
    <source>
        <dbReference type="ARBA" id="ARBA00022989"/>
    </source>
</evidence>
<evidence type="ECO:0000259" key="9">
    <source>
        <dbReference type="Pfam" id="PF21082"/>
    </source>
</evidence>
<keyword evidence="7" id="KW-0813">Transport</keyword>
<feature type="domain" description="Mechanosensitive ion channel MscS C-terminal" evidence="9">
    <location>
        <begin position="186"/>
        <end position="267"/>
    </location>
</feature>
<dbReference type="SUPFAM" id="SSF50182">
    <property type="entry name" value="Sm-like ribonucleoproteins"/>
    <property type="match status" value="1"/>
</dbReference>
<dbReference type="PANTHER" id="PTHR30221:SF1">
    <property type="entry name" value="SMALL-CONDUCTANCE MECHANOSENSITIVE CHANNEL"/>
    <property type="match status" value="1"/>
</dbReference>
<keyword evidence="5 7" id="KW-1133">Transmembrane helix</keyword>
<feature type="transmembrane region" description="Helical" evidence="7">
    <location>
        <begin position="96"/>
        <end position="125"/>
    </location>
</feature>
<organism evidence="11">
    <name type="scientific">uncultured Citrobacter sp</name>
    <dbReference type="NCBI Taxonomy" id="200446"/>
    <lineage>
        <taxon>Bacteria</taxon>
        <taxon>Pseudomonadati</taxon>
        <taxon>Pseudomonadota</taxon>
        <taxon>Gammaproteobacteria</taxon>
        <taxon>Enterobacterales</taxon>
        <taxon>Enterobacteriaceae</taxon>
        <taxon>Citrobacter</taxon>
        <taxon>environmental samples</taxon>
    </lineage>
</organism>
<feature type="transmembrane region" description="Helical" evidence="7">
    <location>
        <begin position="65"/>
        <end position="90"/>
    </location>
</feature>
<dbReference type="InterPro" id="IPR011014">
    <property type="entry name" value="MscS_channel_TM-2"/>
</dbReference>
<proteinExistence type="inferred from homology"/>
<dbReference type="EMBL" id="FLUA01000047">
    <property type="protein sequence ID" value="SBV65939.1"/>
    <property type="molecule type" value="Genomic_DNA"/>
</dbReference>
<dbReference type="InterPro" id="IPR045275">
    <property type="entry name" value="MscS_archaea/bacteria_type"/>
</dbReference>
<feature type="domain" description="Mechanosensitive ion channel transmembrane helices 2/3" evidence="10">
    <location>
        <begin position="72"/>
        <end position="112"/>
    </location>
</feature>
<evidence type="ECO:0000256" key="4">
    <source>
        <dbReference type="ARBA" id="ARBA00022692"/>
    </source>
</evidence>
<dbReference type="GO" id="GO:0005886">
    <property type="term" value="C:plasma membrane"/>
    <property type="evidence" value="ECO:0007669"/>
    <property type="project" value="UniProtKB-SubCell"/>
</dbReference>
<keyword evidence="7" id="KW-0407">Ion channel</keyword>
<dbReference type="InterPro" id="IPR008910">
    <property type="entry name" value="MSC_TM_helix"/>
</dbReference>
<dbReference type="InterPro" id="IPR011066">
    <property type="entry name" value="MscS_channel_C_sf"/>
</dbReference>
<dbReference type="InterPro" id="IPR006685">
    <property type="entry name" value="MscS_channel_2nd"/>
</dbReference>
<keyword evidence="7" id="KW-0406">Ion transport</keyword>
<dbReference type="InterPro" id="IPR049278">
    <property type="entry name" value="MS_channel_C"/>
</dbReference>
<evidence type="ECO:0000256" key="6">
    <source>
        <dbReference type="ARBA" id="ARBA00023136"/>
    </source>
</evidence>
<dbReference type="InterPro" id="IPR023408">
    <property type="entry name" value="MscS_beta-dom_sf"/>
</dbReference>
<dbReference type="Gene3D" id="2.30.30.60">
    <property type="match status" value="1"/>
</dbReference>
<keyword evidence="3" id="KW-1003">Cell membrane</keyword>
<gene>
    <name evidence="11" type="primary">mscS</name>
    <name evidence="12" type="ORF">KL86CIT2_480050</name>
    <name evidence="11" type="ORF">KM92CIT3_200132</name>
</gene>
<dbReference type="SUPFAM" id="SSF82861">
    <property type="entry name" value="Mechanosensitive channel protein MscS (YggB), transmembrane region"/>
    <property type="match status" value="1"/>
</dbReference>
<dbReference type="Pfam" id="PF05552">
    <property type="entry name" value="MS_channel_1st_1"/>
    <property type="match status" value="1"/>
</dbReference>
<dbReference type="Pfam" id="PF00924">
    <property type="entry name" value="MS_channel_2nd"/>
    <property type="match status" value="1"/>
</dbReference>
<comment type="similarity">
    <text evidence="2 7">Belongs to the MscS (TC 1.A.23) family.</text>
</comment>
<evidence type="ECO:0000259" key="10">
    <source>
        <dbReference type="Pfam" id="PF21088"/>
    </source>
</evidence>
<dbReference type="InterPro" id="IPR049142">
    <property type="entry name" value="MS_channel_1st"/>
</dbReference>
<keyword evidence="6 7" id="KW-0472">Membrane</keyword>
<dbReference type="PROSITE" id="PS01246">
    <property type="entry name" value="UPF0003"/>
    <property type="match status" value="1"/>
</dbReference>
<dbReference type="Pfam" id="PF21088">
    <property type="entry name" value="MS_channel_1st"/>
    <property type="match status" value="1"/>
</dbReference>